<comment type="caution">
    <text evidence="2">The sequence shown here is derived from an EMBL/GenBank/DDBJ whole genome shotgun (WGS) entry which is preliminary data.</text>
</comment>
<dbReference type="RefSeq" id="WP_006803997.1">
    <property type="nucleotide sequence ID" value="NZ_GG700632.1"/>
</dbReference>
<keyword evidence="1" id="KW-0472">Membrane</keyword>
<evidence type="ECO:0000256" key="1">
    <source>
        <dbReference type="SAM" id="Phobius"/>
    </source>
</evidence>
<protein>
    <submittedName>
        <fullName evidence="2">Uncharacterized protein</fullName>
    </submittedName>
</protein>
<dbReference type="EMBL" id="ACVB02000007">
    <property type="protein sequence ID" value="EEX75411.1"/>
    <property type="molecule type" value="Genomic_DNA"/>
</dbReference>
<feature type="transmembrane region" description="Helical" evidence="1">
    <location>
        <begin position="32"/>
        <end position="53"/>
    </location>
</feature>
<proteinExistence type="predicted"/>
<keyword evidence="1" id="KW-1133">Transmembrane helix</keyword>
<dbReference type="Proteomes" id="UP000006233">
    <property type="component" value="Unassembled WGS sequence"/>
</dbReference>
<sequence length="60" mass="6691">MDRKYYQQFVIIAATVFSVMLSTKIISEYGWVKGLISAAIIGAVVGIIGKILLKFLKIDR</sequence>
<dbReference type="HOGENOM" id="CLU_2935976_0_0_0"/>
<reference evidence="2 3" key="1">
    <citation type="submission" date="2009-09" db="EMBL/GenBank/DDBJ databases">
        <authorList>
            <person name="Weinstock G."/>
            <person name="Sodergren E."/>
            <person name="Clifton S."/>
            <person name="Fulton L."/>
            <person name="Fulton B."/>
            <person name="Courtney L."/>
            <person name="Fronick C."/>
            <person name="Harrison M."/>
            <person name="Strong C."/>
            <person name="Farmer C."/>
            <person name="Delahaunty K."/>
            <person name="Markovic C."/>
            <person name="Hall O."/>
            <person name="Minx P."/>
            <person name="Tomlinson C."/>
            <person name="Mitreva M."/>
            <person name="Nelson J."/>
            <person name="Hou S."/>
            <person name="Wollam A."/>
            <person name="Pepin K.H."/>
            <person name="Johnson M."/>
            <person name="Bhonagiri V."/>
            <person name="Nash W.E."/>
            <person name="Warren W."/>
            <person name="Chinwalla A."/>
            <person name="Mardis E.R."/>
            <person name="Wilson R.K."/>
        </authorList>
    </citation>
    <scope>NUCLEOTIDE SEQUENCE [LARGE SCALE GENOMIC DNA]</scope>
    <source>
        <strain evidence="2 3">F0254</strain>
    </source>
</reference>
<gene>
    <name evidence="2" type="ORF">GCWU000323_00661</name>
</gene>
<dbReference type="AlphaFoldDB" id="C9MVI9"/>
<feature type="transmembrane region" description="Helical" evidence="1">
    <location>
        <begin position="9"/>
        <end position="26"/>
    </location>
</feature>
<accession>C9MVI9</accession>
<name>C9MVI9_9FUSO</name>
<evidence type="ECO:0000313" key="3">
    <source>
        <dbReference type="Proteomes" id="UP000006233"/>
    </source>
</evidence>
<keyword evidence="1" id="KW-0812">Transmembrane</keyword>
<organism evidence="2 3">
    <name type="scientific">Leptotrichia hofstadii F0254</name>
    <dbReference type="NCBI Taxonomy" id="634994"/>
    <lineage>
        <taxon>Bacteria</taxon>
        <taxon>Fusobacteriati</taxon>
        <taxon>Fusobacteriota</taxon>
        <taxon>Fusobacteriia</taxon>
        <taxon>Fusobacteriales</taxon>
        <taxon>Leptotrichiaceae</taxon>
        <taxon>Leptotrichia</taxon>
    </lineage>
</organism>
<evidence type="ECO:0000313" key="2">
    <source>
        <dbReference type="EMBL" id="EEX75411.1"/>
    </source>
</evidence>